<evidence type="ECO:0000313" key="1">
    <source>
        <dbReference type="EMBL" id="AKE65576.1"/>
    </source>
</evidence>
<proteinExistence type="predicted"/>
<reference evidence="1 2" key="1">
    <citation type="journal article" date="2015" name="Genome Announc.">
        <title>Complete Genome Sequence of Microcystis aeruginosa NIES-2549, a Bloom-Forming Cyanobacterium from Lake Kasumigaura, Japan.</title>
        <authorList>
            <person name="Yamaguchi H."/>
            <person name="Suzuki S."/>
            <person name="Tanabe Y."/>
            <person name="Osana Y."/>
            <person name="Shimura Y."/>
            <person name="Ishida K."/>
            <person name="Kawachi M."/>
        </authorList>
    </citation>
    <scope>NUCLEOTIDE SEQUENCE [LARGE SCALE GENOMIC DNA]</scope>
    <source>
        <strain evidence="1 2">NIES-2549</strain>
    </source>
</reference>
<sequence length="85" mass="9641">MDLLRLAIINKNLIYFLVFNSDVADKNIQIMTGVSQTLQSNPNGNNPEKLLVNNDNSTIFLDLYGQVVPEITKIEQFLELLIIPH</sequence>
<accession>A0A0F6U6F5</accession>
<dbReference type="EMBL" id="CP011304">
    <property type="protein sequence ID" value="AKE65576.1"/>
    <property type="molecule type" value="Genomic_DNA"/>
</dbReference>
<dbReference type="PATRIC" id="fig|1641812.3.peg.3342"/>
<protein>
    <submittedName>
        <fullName evidence="1">Uncharacterized protein</fullName>
    </submittedName>
</protein>
<evidence type="ECO:0000313" key="2">
    <source>
        <dbReference type="Proteomes" id="UP000034103"/>
    </source>
</evidence>
<dbReference type="HOGENOM" id="CLU_192208_0_0_3"/>
<gene>
    <name evidence="1" type="ORF">MYAER_3238</name>
</gene>
<organism evidence="1 2">
    <name type="scientific">Microcystis aeruginosa NIES-2549</name>
    <dbReference type="NCBI Taxonomy" id="1641812"/>
    <lineage>
        <taxon>Bacteria</taxon>
        <taxon>Bacillati</taxon>
        <taxon>Cyanobacteriota</taxon>
        <taxon>Cyanophyceae</taxon>
        <taxon>Oscillatoriophycideae</taxon>
        <taxon>Chroococcales</taxon>
        <taxon>Microcystaceae</taxon>
        <taxon>Microcystis</taxon>
    </lineage>
</organism>
<dbReference type="AlphaFoldDB" id="A0A0F6U6F5"/>
<dbReference type="Proteomes" id="UP000034103">
    <property type="component" value="Chromosome"/>
</dbReference>
<name>A0A0F6U6F5_MICAE</name>